<proteinExistence type="predicted"/>
<dbReference type="PROSITE" id="PS51253">
    <property type="entry name" value="HTH_CENPB"/>
    <property type="match status" value="1"/>
</dbReference>
<dbReference type="PANTHER" id="PTHR19303:SF71">
    <property type="entry name" value="ZINC FINGER PHD-TYPE DOMAIN-CONTAINING PROTEIN"/>
    <property type="match status" value="1"/>
</dbReference>
<keyword evidence="6" id="KW-1185">Reference proteome</keyword>
<dbReference type="InterPro" id="IPR006600">
    <property type="entry name" value="HTH_CenpB_DNA-bd_dom"/>
</dbReference>
<reference evidence="5 6" key="1">
    <citation type="submission" date="2023-08" db="EMBL/GenBank/DDBJ databases">
        <title>A Necator americanus chromosomal reference genome.</title>
        <authorList>
            <person name="Ilik V."/>
            <person name="Petrzelkova K.J."/>
            <person name="Pardy F."/>
            <person name="Fuh T."/>
            <person name="Niatou-Singa F.S."/>
            <person name="Gouil Q."/>
            <person name="Baker L."/>
            <person name="Ritchie M.E."/>
            <person name="Jex A.R."/>
            <person name="Gazzola D."/>
            <person name="Li H."/>
            <person name="Toshio Fujiwara R."/>
            <person name="Zhan B."/>
            <person name="Aroian R.V."/>
            <person name="Pafco B."/>
            <person name="Schwarz E.M."/>
        </authorList>
    </citation>
    <scope>NUCLEOTIDE SEQUENCE [LARGE SCALE GENOMIC DNA]</scope>
    <source>
        <strain evidence="5 6">Aroian</strain>
        <tissue evidence="5">Whole animal</tissue>
    </source>
</reference>
<feature type="domain" description="HTH CENPB-type" evidence="4">
    <location>
        <begin position="574"/>
        <end position="645"/>
    </location>
</feature>
<evidence type="ECO:0000313" key="5">
    <source>
        <dbReference type="EMBL" id="KAK6745193.1"/>
    </source>
</evidence>
<dbReference type="Proteomes" id="UP001303046">
    <property type="component" value="Unassembled WGS sequence"/>
</dbReference>
<dbReference type="SMART" id="SM00674">
    <property type="entry name" value="CENPB"/>
    <property type="match status" value="1"/>
</dbReference>
<feature type="compositionally biased region" description="Low complexity" evidence="3">
    <location>
        <begin position="232"/>
        <end position="242"/>
    </location>
</feature>
<evidence type="ECO:0000256" key="1">
    <source>
        <dbReference type="ARBA" id="ARBA00004123"/>
    </source>
</evidence>
<dbReference type="SUPFAM" id="SSF46689">
    <property type="entry name" value="Homeodomain-like"/>
    <property type="match status" value="1"/>
</dbReference>
<dbReference type="InterPro" id="IPR050863">
    <property type="entry name" value="CenT-Element_Derived"/>
</dbReference>
<comment type="subcellular location">
    <subcellularLocation>
        <location evidence="1">Nucleus</location>
    </subcellularLocation>
</comment>
<evidence type="ECO:0000259" key="4">
    <source>
        <dbReference type="PROSITE" id="PS51253"/>
    </source>
</evidence>
<comment type="caution">
    <text evidence="5">The sequence shown here is derived from an EMBL/GenBank/DDBJ whole genome shotgun (WGS) entry which is preliminary data.</text>
</comment>
<evidence type="ECO:0000313" key="6">
    <source>
        <dbReference type="Proteomes" id="UP001303046"/>
    </source>
</evidence>
<keyword evidence="2" id="KW-0238">DNA-binding</keyword>
<dbReference type="EMBL" id="JAVFWL010000003">
    <property type="protein sequence ID" value="KAK6745193.1"/>
    <property type="molecule type" value="Genomic_DNA"/>
</dbReference>
<organism evidence="5 6">
    <name type="scientific">Necator americanus</name>
    <name type="common">Human hookworm</name>
    <dbReference type="NCBI Taxonomy" id="51031"/>
    <lineage>
        <taxon>Eukaryota</taxon>
        <taxon>Metazoa</taxon>
        <taxon>Ecdysozoa</taxon>
        <taxon>Nematoda</taxon>
        <taxon>Chromadorea</taxon>
        <taxon>Rhabditida</taxon>
        <taxon>Rhabditina</taxon>
        <taxon>Rhabditomorpha</taxon>
        <taxon>Strongyloidea</taxon>
        <taxon>Ancylostomatidae</taxon>
        <taxon>Bunostominae</taxon>
        <taxon>Necator</taxon>
    </lineage>
</organism>
<dbReference type="Pfam" id="PF03221">
    <property type="entry name" value="HTH_Tnp_Tc5"/>
    <property type="match status" value="1"/>
</dbReference>
<dbReference type="Gene3D" id="1.10.10.60">
    <property type="entry name" value="Homeodomain-like"/>
    <property type="match status" value="1"/>
</dbReference>
<sequence length="854" mass="93493">MQTLDSNQEQNPPIGSQKRKRRPRVDCQNAIQLLAKALKIESSADPCTSMNGDQIAESALQLFSKQPEVSGSVNVLEGKGSESALATENREELPSINDQNAIQEFFRKNRTKKLRDFVSARRPYDIEVPTDRPADEQMHFSIPSDHPMRKILEQSDKGMSVKEALAKEFRNYKVRLPKKRIQFDVDPAIDPSVLYSLFANDSVDENSVVTATTPTMTTVRDALTALVSVADGASSSSDNGTSEVDLTTLVKPEPSDPVTEPGTLMRFSAASLNSEKAGQSIYSLPPFWKLPLIVSKGYRGIYYVQGIKYVQITTLMKGDALAVSLDLPMGFDLNGHLATFTLNDLLLANGIAINDPKNCKELCRIFTPSVFLIQHAIADHLLWNCGPNSLNPLAALNLEHYLIPISCEIPPFACHKPQYFELGLNGWYGHNEVFDPCTPVPHSPSGSTTPSVCEDVKPVITSTKPLNLKCSSSGSIDPSAAHSSGSVTPPFSDDLKPVAKTQNIPLSARQKGLVVTHFDTGASVEELSLKFEVPKEAIESIILNRAEVIRDQTAALMAEADDERDKQILQGTRKKNRVRRTSFVGLNILMWRFFKDCRDSGIVLNGKLLKEHAMMISRQLGLENFKGSEGWLDAFKRRHKIDLKNMSGVPVNYEETDDDRMEEDHDDVVASVANASTSNSTANPHEINISQIQSSSEGTTAALLECVEKASAPPAGAVASISSTKPLDLGNLFRTADDSSCTNGVGNMVNGVSHITPVTPHHSRFPSQMQMTPSTSLDEHGFIAAVVKSAAISVHDKELSSALETIRSYILINDSSAMPAFLELQMKLAAISREQSKREKQNRINGHTDEIGPS</sequence>
<feature type="region of interest" description="Disordered" evidence="3">
    <location>
        <begin position="1"/>
        <end position="25"/>
    </location>
</feature>
<name>A0ABR1D5G0_NECAM</name>
<dbReference type="InterPro" id="IPR009057">
    <property type="entry name" value="Homeodomain-like_sf"/>
</dbReference>
<feature type="compositionally biased region" description="Polar residues" evidence="3">
    <location>
        <begin position="1"/>
        <end position="14"/>
    </location>
</feature>
<gene>
    <name evidence="5" type="primary">Necator_chrIII.g12499</name>
    <name evidence="5" type="ORF">RB195_011733</name>
</gene>
<protein>
    <recommendedName>
        <fullName evidence="4">HTH CENPB-type domain-containing protein</fullName>
    </recommendedName>
</protein>
<accession>A0ABR1D5G0</accession>
<dbReference type="PANTHER" id="PTHR19303">
    <property type="entry name" value="TRANSPOSON"/>
    <property type="match status" value="1"/>
</dbReference>
<evidence type="ECO:0000256" key="3">
    <source>
        <dbReference type="SAM" id="MobiDB-lite"/>
    </source>
</evidence>
<feature type="region of interest" description="Disordered" evidence="3">
    <location>
        <begin position="232"/>
        <end position="258"/>
    </location>
</feature>
<evidence type="ECO:0000256" key="2">
    <source>
        <dbReference type="ARBA" id="ARBA00023125"/>
    </source>
</evidence>
<feature type="region of interest" description="Disordered" evidence="3">
    <location>
        <begin position="834"/>
        <end position="854"/>
    </location>
</feature>